<keyword evidence="3 4" id="KW-0975">Bacterial flagellum</keyword>
<dbReference type="InterPro" id="IPR001492">
    <property type="entry name" value="Flagellin"/>
</dbReference>
<keyword evidence="7" id="KW-0966">Cell projection</keyword>
<evidence type="ECO:0000256" key="4">
    <source>
        <dbReference type="RuleBase" id="RU362073"/>
    </source>
</evidence>
<dbReference type="PANTHER" id="PTHR42792">
    <property type="entry name" value="FLAGELLIN"/>
    <property type="match status" value="1"/>
</dbReference>
<sequence>MRIGHNLMALNSNHQLSANHTQVNKTTEKLSSGLRINRAGDDAAGLAISEKMRAQIRGFDQEARNIQDGISLIQTAEGGMNELHALLQRGRELSVQGKNDTFNVEDRKYIQSEINEIVKEVDRIAGTTQYNTINLLNVASSNGNQDQRLAVEALQKYWLKNSEDLIKTYYNLEADGAPLDIQFIQNSGDGRVAWVQGSYNITGTDGRYFNQKLVLDMSDFSPISMPNGGGSWISNDRIIAHEMTHAVMGRTTNMRDLPTWFIEGTAEFIAGADERLAVDSNNGADFAILKNEIDTWNSTSADYSAAYAAVKFLHAKLGAPGIESLFNEIKVVGGGAGKSLDQALNDLLGYSGGQAEFLADFKANATLANSNIDLTDSDTGAIGGGDDASTVPDTVNTDLANPLSGFVEKWPDLGSEGNLPLRVGRFINVGLSDVTSSTLGIDMVNILSETDDNISIFDGAITYVSGERARLGAYQNRLEKAMSVTLNSHENLSAAESRIRDADIASEFMSQSKSSILTQAAQAMLAQANQLPQGVLQLIR</sequence>
<keyword evidence="8" id="KW-1185">Reference proteome</keyword>
<dbReference type="Gene3D" id="6.10.10.10">
    <property type="entry name" value="Flagellar export chaperone, C-terminal domain"/>
    <property type="match status" value="1"/>
</dbReference>
<dbReference type="SUPFAM" id="SSF64518">
    <property type="entry name" value="Phase 1 flagellin"/>
    <property type="match status" value="1"/>
</dbReference>
<reference evidence="7 8" key="1">
    <citation type="submission" date="2024-04" db="EMBL/GenBank/DDBJ databases">
        <title>draft genome sequnece of Paenibacillus filicis.</title>
        <authorList>
            <person name="Kim D.-U."/>
        </authorList>
    </citation>
    <scope>NUCLEOTIDE SEQUENCE [LARGE SCALE GENOMIC DNA]</scope>
    <source>
        <strain evidence="7 8">KACC14197</strain>
    </source>
</reference>
<evidence type="ECO:0000256" key="2">
    <source>
        <dbReference type="ARBA" id="ARBA00020110"/>
    </source>
</evidence>
<dbReference type="InterPro" id="IPR001029">
    <property type="entry name" value="Flagellin_N"/>
</dbReference>
<comment type="function">
    <text evidence="4">Flagellin is the subunit protein which polymerizes to form the filaments of bacterial flagella.</text>
</comment>
<dbReference type="NCBIfam" id="NF033876">
    <property type="entry name" value="flagella_HExxH"/>
    <property type="match status" value="1"/>
</dbReference>
<comment type="similarity">
    <text evidence="1 4">Belongs to the bacterial flagellin family.</text>
</comment>
<dbReference type="PRINTS" id="PR00207">
    <property type="entry name" value="FLAGELLIN"/>
</dbReference>
<dbReference type="InterPro" id="IPR042187">
    <property type="entry name" value="Flagellin_C_sub2"/>
</dbReference>
<organism evidence="7 8">
    <name type="scientific">Paenibacillus filicis</name>
    <dbReference type="NCBI Taxonomy" id="669464"/>
    <lineage>
        <taxon>Bacteria</taxon>
        <taxon>Bacillati</taxon>
        <taxon>Bacillota</taxon>
        <taxon>Bacilli</taxon>
        <taxon>Bacillales</taxon>
        <taxon>Paenibacillaceae</taxon>
        <taxon>Paenibacillus</taxon>
    </lineage>
</organism>
<dbReference type="InterPro" id="IPR046358">
    <property type="entry name" value="Flagellin_C"/>
</dbReference>
<evidence type="ECO:0000313" key="8">
    <source>
        <dbReference type="Proteomes" id="UP001469365"/>
    </source>
</evidence>
<comment type="caution">
    <text evidence="7">The sequence shown here is derived from an EMBL/GenBank/DDBJ whole genome shotgun (WGS) entry which is preliminary data.</text>
</comment>
<comment type="subcellular location">
    <subcellularLocation>
        <location evidence="4">Secreted</location>
    </subcellularLocation>
    <subcellularLocation>
        <location evidence="4">Bacterial flagellum</location>
    </subcellularLocation>
</comment>
<dbReference type="Proteomes" id="UP001469365">
    <property type="component" value="Unassembled WGS sequence"/>
</dbReference>
<dbReference type="Gene3D" id="1.20.1330.10">
    <property type="entry name" value="f41 fragment of flagellin, N-terminal domain"/>
    <property type="match status" value="2"/>
</dbReference>
<protein>
    <recommendedName>
        <fullName evidence="2 4">Flagellin</fullName>
    </recommendedName>
</protein>
<evidence type="ECO:0000256" key="3">
    <source>
        <dbReference type="ARBA" id="ARBA00023143"/>
    </source>
</evidence>
<evidence type="ECO:0000259" key="6">
    <source>
        <dbReference type="Pfam" id="PF00700"/>
    </source>
</evidence>
<feature type="domain" description="Flagellin N-terminal" evidence="5">
    <location>
        <begin position="3"/>
        <end position="137"/>
    </location>
</feature>
<dbReference type="PANTHER" id="PTHR42792:SF2">
    <property type="entry name" value="FLAGELLIN"/>
    <property type="match status" value="1"/>
</dbReference>
<dbReference type="EMBL" id="JBBPCC010000023">
    <property type="protein sequence ID" value="MEK8131748.1"/>
    <property type="molecule type" value="Genomic_DNA"/>
</dbReference>
<gene>
    <name evidence="7" type="ORF">WMW72_27955</name>
</gene>
<feature type="domain" description="Flagellin C-terminal" evidence="6">
    <location>
        <begin position="455"/>
        <end position="539"/>
    </location>
</feature>
<keyword evidence="4" id="KW-0964">Secreted</keyword>
<accession>A0ABU9DUF2</accession>
<name>A0ABU9DUF2_9BACL</name>
<dbReference type="RefSeq" id="WP_341418879.1">
    <property type="nucleotide sequence ID" value="NZ_JBBPCC010000023.1"/>
</dbReference>
<dbReference type="Pfam" id="PF00669">
    <property type="entry name" value="Flagellin_N"/>
    <property type="match status" value="1"/>
</dbReference>
<proteinExistence type="inferred from homology"/>
<evidence type="ECO:0000259" key="5">
    <source>
        <dbReference type="Pfam" id="PF00669"/>
    </source>
</evidence>
<evidence type="ECO:0000256" key="1">
    <source>
        <dbReference type="ARBA" id="ARBA00005709"/>
    </source>
</evidence>
<keyword evidence="7" id="KW-0969">Cilium</keyword>
<evidence type="ECO:0000313" key="7">
    <source>
        <dbReference type="EMBL" id="MEK8131748.1"/>
    </source>
</evidence>
<keyword evidence="7" id="KW-0282">Flagellum</keyword>
<dbReference type="Pfam" id="PF00700">
    <property type="entry name" value="Flagellin_C"/>
    <property type="match status" value="1"/>
</dbReference>